<feature type="transmembrane region" description="Helical" evidence="8">
    <location>
        <begin position="40"/>
        <end position="61"/>
    </location>
</feature>
<evidence type="ECO:0000313" key="12">
    <source>
        <dbReference type="Proteomes" id="UP001262410"/>
    </source>
</evidence>
<evidence type="ECO:0000256" key="3">
    <source>
        <dbReference type="ARBA" id="ARBA00022692"/>
    </source>
</evidence>
<gene>
    <name evidence="11" type="ORF">E9232_000676</name>
</gene>
<accession>A0ABU1JIN3</accession>
<dbReference type="Proteomes" id="UP001262410">
    <property type="component" value="Unassembled WGS sequence"/>
</dbReference>
<evidence type="ECO:0000256" key="5">
    <source>
        <dbReference type="ARBA" id="ARBA00022840"/>
    </source>
</evidence>
<feature type="transmembrane region" description="Helical" evidence="8">
    <location>
        <begin position="163"/>
        <end position="185"/>
    </location>
</feature>
<dbReference type="Gene3D" id="1.20.1560.10">
    <property type="entry name" value="ABC transporter type 1, transmembrane domain"/>
    <property type="match status" value="1"/>
</dbReference>
<dbReference type="InterPro" id="IPR003593">
    <property type="entry name" value="AAA+_ATPase"/>
</dbReference>
<evidence type="ECO:0000256" key="8">
    <source>
        <dbReference type="SAM" id="Phobius"/>
    </source>
</evidence>
<dbReference type="GO" id="GO:0005524">
    <property type="term" value="F:ATP binding"/>
    <property type="evidence" value="ECO:0007669"/>
    <property type="project" value="UniProtKB-KW"/>
</dbReference>
<name>A0ABU1JIN3_9PROT</name>
<dbReference type="SMART" id="SM00382">
    <property type="entry name" value="AAA"/>
    <property type="match status" value="1"/>
</dbReference>
<dbReference type="PANTHER" id="PTHR11384:SF59">
    <property type="entry name" value="LYSOSOMAL COBALAMIN TRANSPORTER ABCD4"/>
    <property type="match status" value="1"/>
</dbReference>
<dbReference type="Pfam" id="PF00005">
    <property type="entry name" value="ABC_tran"/>
    <property type="match status" value="1"/>
</dbReference>
<sequence>MPLPRATTAVEAAPRPSLGEHRPAQFGVFFDALKTSADRTALACLATGILLVVVATTLAQIRLNAWNQPFYDALAQRSVDAFVRQLMVFAAIAGTLLVLNVMQSWLHEMIKVRLRGWLTGDLIARWLEPGRAYRLVWAGEAGVNPDQRVHEDARHLTELSADLCVGLLQSGLLLASFAGVLWVLSEDVVFSLQGRPLAIPGYMVWCALFYAATASWFSWRVGRPLVNLNAERYAREAELRFALVRVNENADGIALGGGEADERQRLDHELGQVVAVTRQLVNAGARLTWITSGYGWFAIVAPILVAAPGYFAGNLSFGNLMMAVGAFLQVQQALRWFVDNYSRIADWRATLTRVSAFRQALATVEGLGGQPARIEVADHPAAGLAFDHLAVTTAAGRAAMTEEQIEIAPGSRVLIVGRPGSGKSTLFRAFARLWPWGTGRLLLPPRHSTMFLPQRPYMPLGPLRAALTYPADPSSFGDNALVAALERTGLGHLAPQLDSSQRWDKDLSMDEQQRIAFARLLLHKPKWVFIDEAIDMLDEDHRRIVLSIFRKELSDAAVISIGRRAVRSGFYERILHLNRYPLSRLHTSSSEATVPTRNGTG</sequence>
<dbReference type="InterPro" id="IPR036640">
    <property type="entry name" value="ABC1_TM_sf"/>
</dbReference>
<dbReference type="PROSITE" id="PS50929">
    <property type="entry name" value="ABC_TM1F"/>
    <property type="match status" value="1"/>
</dbReference>
<dbReference type="Pfam" id="PF06472">
    <property type="entry name" value="ABC_membrane_2"/>
    <property type="match status" value="1"/>
</dbReference>
<feature type="transmembrane region" description="Helical" evidence="8">
    <location>
        <begin position="81"/>
        <end position="101"/>
    </location>
</feature>
<keyword evidence="4" id="KW-0547">Nucleotide-binding</keyword>
<dbReference type="RefSeq" id="WP_309792147.1">
    <property type="nucleotide sequence ID" value="NZ_JAVDPW010000001.1"/>
</dbReference>
<evidence type="ECO:0000256" key="7">
    <source>
        <dbReference type="ARBA" id="ARBA00023136"/>
    </source>
</evidence>
<feature type="transmembrane region" description="Helical" evidence="8">
    <location>
        <begin position="287"/>
        <end position="311"/>
    </location>
</feature>
<dbReference type="InterPro" id="IPR050835">
    <property type="entry name" value="ABC_transporter_sub-D"/>
</dbReference>
<dbReference type="InterPro" id="IPR003439">
    <property type="entry name" value="ABC_transporter-like_ATP-bd"/>
</dbReference>
<keyword evidence="3 8" id="KW-0812">Transmembrane</keyword>
<keyword evidence="12" id="KW-1185">Reference proteome</keyword>
<evidence type="ECO:0000259" key="10">
    <source>
        <dbReference type="PROSITE" id="PS50929"/>
    </source>
</evidence>
<dbReference type="SUPFAM" id="SSF52540">
    <property type="entry name" value="P-loop containing nucleoside triphosphate hydrolases"/>
    <property type="match status" value="1"/>
</dbReference>
<evidence type="ECO:0000256" key="4">
    <source>
        <dbReference type="ARBA" id="ARBA00022741"/>
    </source>
</evidence>
<dbReference type="InterPro" id="IPR011527">
    <property type="entry name" value="ABC1_TM_dom"/>
</dbReference>
<comment type="caution">
    <text evidence="11">The sequence shown here is derived from an EMBL/GenBank/DDBJ whole genome shotgun (WGS) entry which is preliminary data.</text>
</comment>
<keyword evidence="6 8" id="KW-1133">Transmembrane helix</keyword>
<evidence type="ECO:0000256" key="6">
    <source>
        <dbReference type="ARBA" id="ARBA00022989"/>
    </source>
</evidence>
<dbReference type="PANTHER" id="PTHR11384">
    <property type="entry name" value="ATP-BINDING CASSETTE, SUB-FAMILY D MEMBER"/>
    <property type="match status" value="1"/>
</dbReference>
<dbReference type="PROSITE" id="PS50893">
    <property type="entry name" value="ABC_TRANSPORTER_2"/>
    <property type="match status" value="1"/>
</dbReference>
<dbReference type="Gene3D" id="3.40.50.300">
    <property type="entry name" value="P-loop containing nucleotide triphosphate hydrolases"/>
    <property type="match status" value="1"/>
</dbReference>
<evidence type="ECO:0000256" key="2">
    <source>
        <dbReference type="ARBA" id="ARBA00022448"/>
    </source>
</evidence>
<keyword evidence="2" id="KW-0813">Transport</keyword>
<dbReference type="SUPFAM" id="SSF90123">
    <property type="entry name" value="ABC transporter transmembrane region"/>
    <property type="match status" value="1"/>
</dbReference>
<feature type="transmembrane region" description="Helical" evidence="8">
    <location>
        <begin position="197"/>
        <end position="219"/>
    </location>
</feature>
<comment type="subcellular location">
    <subcellularLocation>
        <location evidence="1">Cell membrane</location>
        <topology evidence="1">Multi-pass membrane protein</topology>
    </subcellularLocation>
</comment>
<protein>
    <submittedName>
        <fullName evidence="11">ATP-binding cassette transporter</fullName>
    </submittedName>
</protein>
<evidence type="ECO:0000313" key="11">
    <source>
        <dbReference type="EMBL" id="MDR6288177.1"/>
    </source>
</evidence>
<dbReference type="EMBL" id="JAVDPW010000001">
    <property type="protein sequence ID" value="MDR6288177.1"/>
    <property type="molecule type" value="Genomic_DNA"/>
</dbReference>
<organism evidence="11 12">
    <name type="scientific">Inquilinus ginsengisoli</name>
    <dbReference type="NCBI Taxonomy" id="363840"/>
    <lineage>
        <taxon>Bacteria</taxon>
        <taxon>Pseudomonadati</taxon>
        <taxon>Pseudomonadota</taxon>
        <taxon>Alphaproteobacteria</taxon>
        <taxon>Rhodospirillales</taxon>
        <taxon>Rhodospirillaceae</taxon>
        <taxon>Inquilinus</taxon>
    </lineage>
</organism>
<keyword evidence="5 11" id="KW-0067">ATP-binding</keyword>
<dbReference type="CDD" id="cd03223">
    <property type="entry name" value="ABCD_peroxisomal_ALDP"/>
    <property type="match status" value="1"/>
</dbReference>
<reference evidence="11 12" key="1">
    <citation type="submission" date="2023-07" db="EMBL/GenBank/DDBJ databases">
        <title>Sorghum-associated microbial communities from plants grown in Nebraska, USA.</title>
        <authorList>
            <person name="Schachtman D."/>
        </authorList>
    </citation>
    <scope>NUCLEOTIDE SEQUENCE [LARGE SCALE GENOMIC DNA]</scope>
    <source>
        <strain evidence="11 12">584</strain>
    </source>
</reference>
<evidence type="ECO:0000259" key="9">
    <source>
        <dbReference type="PROSITE" id="PS50893"/>
    </source>
</evidence>
<proteinExistence type="predicted"/>
<feature type="domain" description="ABC transmembrane type-1" evidence="10">
    <location>
        <begin position="48"/>
        <end position="346"/>
    </location>
</feature>
<dbReference type="InterPro" id="IPR027417">
    <property type="entry name" value="P-loop_NTPase"/>
</dbReference>
<keyword evidence="7 8" id="KW-0472">Membrane</keyword>
<evidence type="ECO:0000256" key="1">
    <source>
        <dbReference type="ARBA" id="ARBA00004651"/>
    </source>
</evidence>
<feature type="domain" description="ABC transporter" evidence="9">
    <location>
        <begin position="384"/>
        <end position="600"/>
    </location>
</feature>